<organism evidence="2 3">
    <name type="scientific">Synaphobranchus kaupii</name>
    <name type="common">Kaup's arrowtooth eel</name>
    <dbReference type="NCBI Taxonomy" id="118154"/>
    <lineage>
        <taxon>Eukaryota</taxon>
        <taxon>Metazoa</taxon>
        <taxon>Chordata</taxon>
        <taxon>Craniata</taxon>
        <taxon>Vertebrata</taxon>
        <taxon>Euteleostomi</taxon>
        <taxon>Actinopterygii</taxon>
        <taxon>Neopterygii</taxon>
        <taxon>Teleostei</taxon>
        <taxon>Anguilliformes</taxon>
        <taxon>Synaphobranchidae</taxon>
        <taxon>Synaphobranchus</taxon>
    </lineage>
</organism>
<protein>
    <submittedName>
        <fullName evidence="2">Uncharacterized protein</fullName>
    </submittedName>
</protein>
<gene>
    <name evidence="2" type="ORF">SKAU_G00164620</name>
</gene>
<dbReference type="Proteomes" id="UP001152622">
    <property type="component" value="Chromosome 5"/>
</dbReference>
<accession>A0A9Q1FJP1</accession>
<evidence type="ECO:0000313" key="2">
    <source>
        <dbReference type="EMBL" id="KAJ8359937.1"/>
    </source>
</evidence>
<evidence type="ECO:0000256" key="1">
    <source>
        <dbReference type="SAM" id="MobiDB-lite"/>
    </source>
</evidence>
<evidence type="ECO:0000313" key="3">
    <source>
        <dbReference type="Proteomes" id="UP001152622"/>
    </source>
</evidence>
<feature type="region of interest" description="Disordered" evidence="1">
    <location>
        <begin position="39"/>
        <end position="69"/>
    </location>
</feature>
<reference evidence="2" key="1">
    <citation type="journal article" date="2023" name="Science">
        <title>Genome structures resolve the early diversification of teleost fishes.</title>
        <authorList>
            <person name="Parey E."/>
            <person name="Louis A."/>
            <person name="Montfort J."/>
            <person name="Bouchez O."/>
            <person name="Roques C."/>
            <person name="Iampietro C."/>
            <person name="Lluch J."/>
            <person name="Castinel A."/>
            <person name="Donnadieu C."/>
            <person name="Desvignes T."/>
            <person name="Floi Bucao C."/>
            <person name="Jouanno E."/>
            <person name="Wen M."/>
            <person name="Mejri S."/>
            <person name="Dirks R."/>
            <person name="Jansen H."/>
            <person name="Henkel C."/>
            <person name="Chen W.J."/>
            <person name="Zahm M."/>
            <person name="Cabau C."/>
            <person name="Klopp C."/>
            <person name="Thompson A.W."/>
            <person name="Robinson-Rechavi M."/>
            <person name="Braasch I."/>
            <person name="Lecointre G."/>
            <person name="Bobe J."/>
            <person name="Postlethwait J.H."/>
            <person name="Berthelot C."/>
            <person name="Roest Crollius H."/>
            <person name="Guiguen Y."/>
        </authorList>
    </citation>
    <scope>NUCLEOTIDE SEQUENCE</scope>
    <source>
        <strain evidence="2">WJC10195</strain>
    </source>
</reference>
<sequence length="95" mass="10654">MYWAIPVNGPITVATGRLHLRSEQMTPPTPEKMKTMLRQGQHSVVDRPHCDTHPPTAEWPLTRPHYGPDRHTVPRPCLVGTMAPVRHLQACPAPP</sequence>
<name>A0A9Q1FJP1_SYNKA</name>
<comment type="caution">
    <text evidence="2">The sequence shown here is derived from an EMBL/GenBank/DDBJ whole genome shotgun (WGS) entry which is preliminary data.</text>
</comment>
<proteinExistence type="predicted"/>
<dbReference type="EMBL" id="JAINUF010000005">
    <property type="protein sequence ID" value="KAJ8359937.1"/>
    <property type="molecule type" value="Genomic_DNA"/>
</dbReference>
<keyword evidence="3" id="KW-1185">Reference proteome</keyword>
<dbReference type="AlphaFoldDB" id="A0A9Q1FJP1"/>